<dbReference type="InterPro" id="IPR018774">
    <property type="entry name" value="Phage_Mu_GpT"/>
</dbReference>
<comment type="caution">
    <text evidence="2">The sequence shown here is derived from an EMBL/GenBank/DDBJ whole genome shotgun (WGS) entry which is preliminary data.</text>
</comment>
<protein>
    <recommendedName>
        <fullName evidence="1">Bacteriophage Mu GpT domain-containing protein</fullName>
    </recommendedName>
</protein>
<dbReference type="Pfam" id="PF10124">
    <property type="entry name" value="Mu-like_gpT"/>
    <property type="match status" value="1"/>
</dbReference>
<name>A0A6L3YTH0_9HYPH</name>
<feature type="domain" description="Bacteriophage Mu GpT" evidence="1">
    <location>
        <begin position="9"/>
        <end position="297"/>
    </location>
</feature>
<dbReference type="AlphaFoldDB" id="A0A6L3YTH0"/>
<dbReference type="RefSeq" id="WP_151651493.1">
    <property type="nucleotide sequence ID" value="NZ_WBVX01000006.1"/>
</dbReference>
<dbReference type="Proteomes" id="UP000481643">
    <property type="component" value="Unassembled WGS sequence"/>
</dbReference>
<organism evidence="2 3">
    <name type="scientific">Brucella tritici</name>
    <dbReference type="NCBI Taxonomy" id="94626"/>
    <lineage>
        <taxon>Bacteria</taxon>
        <taxon>Pseudomonadati</taxon>
        <taxon>Pseudomonadota</taxon>
        <taxon>Alphaproteobacteria</taxon>
        <taxon>Hyphomicrobiales</taxon>
        <taxon>Brucellaceae</taxon>
        <taxon>Brucella/Ochrobactrum group</taxon>
        <taxon>Brucella</taxon>
    </lineage>
</organism>
<dbReference type="EMBL" id="WBVX01000006">
    <property type="protein sequence ID" value="KAB2687527.1"/>
    <property type="molecule type" value="Genomic_DNA"/>
</dbReference>
<evidence type="ECO:0000259" key="1">
    <source>
        <dbReference type="Pfam" id="PF10124"/>
    </source>
</evidence>
<sequence>MLINQNTMRSLYTGFNTAFQTGFKGVDPLYGRIATTVPSTTKSNEYGWLGQMPRIREWIGDRVVNSISTHGYTLKNRKFESTISVQADDIEDDNIGIYSPLFTEFGRSAATFPDELVWPLLKDGFNRTCYDGQNFFDTDHPVLDENGEETVVSNSGGGNGTPWFLIDNTRAILPIIYQLRKPFNNIVRKDDEKDDNVFDRDEFVYGLKGRCEVGFSFWQLAYGSRQTLDAANYEASRAAMGSFKGDFGRPLGIQPKLLVVPPALEGAANRIVKNALANGGGTNEWAGTAEVFVCPWLA</sequence>
<evidence type="ECO:0000313" key="2">
    <source>
        <dbReference type="EMBL" id="KAB2687527.1"/>
    </source>
</evidence>
<accession>A0A6L3YTH0</accession>
<proteinExistence type="predicted"/>
<gene>
    <name evidence="2" type="ORF">F9L08_08205</name>
</gene>
<evidence type="ECO:0000313" key="3">
    <source>
        <dbReference type="Proteomes" id="UP000481643"/>
    </source>
</evidence>
<reference evidence="2 3" key="1">
    <citation type="submission" date="2019-09" db="EMBL/GenBank/DDBJ databases">
        <title>Taxonomic organization of the family Brucellaceae based on a phylogenomic approach.</title>
        <authorList>
            <person name="Leclercq S."/>
            <person name="Cloeckaert A."/>
            <person name="Zygmunt M.S."/>
        </authorList>
    </citation>
    <scope>NUCLEOTIDE SEQUENCE [LARGE SCALE GENOMIC DNA]</scope>
    <source>
        <strain evidence="2 3">WS1830</strain>
    </source>
</reference>